<gene>
    <name evidence="1" type="ORF">E2C01_074168</name>
</gene>
<evidence type="ECO:0000313" key="1">
    <source>
        <dbReference type="EMBL" id="MPC79631.1"/>
    </source>
</evidence>
<reference evidence="1 2" key="1">
    <citation type="submission" date="2019-05" db="EMBL/GenBank/DDBJ databases">
        <title>Another draft genome of Portunus trituberculatus and its Hox gene families provides insights of decapod evolution.</title>
        <authorList>
            <person name="Jeong J.-H."/>
            <person name="Song I."/>
            <person name="Kim S."/>
            <person name="Choi T."/>
            <person name="Kim D."/>
            <person name="Ryu S."/>
            <person name="Kim W."/>
        </authorList>
    </citation>
    <scope>NUCLEOTIDE SEQUENCE [LARGE SCALE GENOMIC DNA]</scope>
    <source>
        <tissue evidence="1">Muscle</tissue>
    </source>
</reference>
<dbReference type="Proteomes" id="UP000324222">
    <property type="component" value="Unassembled WGS sequence"/>
</dbReference>
<accession>A0A5B7I2P6</accession>
<evidence type="ECO:0000313" key="2">
    <source>
        <dbReference type="Proteomes" id="UP000324222"/>
    </source>
</evidence>
<proteinExistence type="predicted"/>
<dbReference type="EMBL" id="VSRR010051641">
    <property type="protein sequence ID" value="MPC79631.1"/>
    <property type="molecule type" value="Genomic_DNA"/>
</dbReference>
<organism evidence="1 2">
    <name type="scientific">Portunus trituberculatus</name>
    <name type="common">Swimming crab</name>
    <name type="synonym">Neptunus trituberculatus</name>
    <dbReference type="NCBI Taxonomy" id="210409"/>
    <lineage>
        <taxon>Eukaryota</taxon>
        <taxon>Metazoa</taxon>
        <taxon>Ecdysozoa</taxon>
        <taxon>Arthropoda</taxon>
        <taxon>Crustacea</taxon>
        <taxon>Multicrustacea</taxon>
        <taxon>Malacostraca</taxon>
        <taxon>Eumalacostraca</taxon>
        <taxon>Eucarida</taxon>
        <taxon>Decapoda</taxon>
        <taxon>Pleocyemata</taxon>
        <taxon>Brachyura</taxon>
        <taxon>Eubrachyura</taxon>
        <taxon>Portunoidea</taxon>
        <taxon>Portunidae</taxon>
        <taxon>Portuninae</taxon>
        <taxon>Portunus</taxon>
    </lineage>
</organism>
<protein>
    <submittedName>
        <fullName evidence="1">Uncharacterized protein</fullName>
    </submittedName>
</protein>
<comment type="caution">
    <text evidence="1">The sequence shown here is derived from an EMBL/GenBank/DDBJ whole genome shotgun (WGS) entry which is preliminary data.</text>
</comment>
<dbReference type="AlphaFoldDB" id="A0A5B7I2P6"/>
<name>A0A5B7I2P6_PORTR</name>
<keyword evidence="2" id="KW-1185">Reference proteome</keyword>
<sequence length="183" mass="20680">MQSRMPTLYEGTPVLQLTLEPHSVPVKKPRLVAHPCLPVNFKDQLVLWDRVTDVEVVRLQSITVDLGGGVLVDTPSLVYPEWLEPYHGGSNQLLLDSHYLRYGGMVQTFLGGGSDIFGRGLHAAPLVEFGQIVFDFIAGTDLLLTKYNALFTVTFQVEAEWHRATMMKRHCGLYRGHTRRFKE</sequence>